<evidence type="ECO:0000256" key="1">
    <source>
        <dbReference type="SAM" id="MobiDB-lite"/>
    </source>
</evidence>
<evidence type="ECO:0000313" key="3">
    <source>
        <dbReference type="Proteomes" id="UP000033188"/>
    </source>
</evidence>
<dbReference type="EMBL" id="LK391707">
    <property type="protein sequence ID" value="CDR93872.1"/>
    <property type="molecule type" value="Genomic_DNA"/>
</dbReference>
<name>A0A061D193_BABBI</name>
<evidence type="ECO:0000313" key="2">
    <source>
        <dbReference type="EMBL" id="CDR93872.1"/>
    </source>
</evidence>
<dbReference type="Proteomes" id="UP000033188">
    <property type="component" value="Chromosome 1"/>
</dbReference>
<sequence>MKARRSRFQPRALHGVQETVDLQAEQADKDAKVQMIVFMITIIFPLAGNNKRGQRSPAQDAFSTPTAATLGGIPPVTSGPTARCSWALLSASSTASSYAPFSTTTSSSPSRETSLGSRTLKAESE</sequence>
<dbReference type="RefSeq" id="XP_012766058.1">
    <property type="nucleotide sequence ID" value="XM_012910604.1"/>
</dbReference>
<dbReference type="OrthoDB" id="366091at2759"/>
<feature type="region of interest" description="Disordered" evidence="1">
    <location>
        <begin position="93"/>
        <end position="125"/>
    </location>
</feature>
<dbReference type="GeneID" id="24562413"/>
<feature type="compositionally biased region" description="Low complexity" evidence="1">
    <location>
        <begin position="93"/>
        <end position="117"/>
    </location>
</feature>
<feature type="region of interest" description="Disordered" evidence="1">
    <location>
        <begin position="49"/>
        <end position="77"/>
    </location>
</feature>
<protein>
    <submittedName>
        <fullName evidence="2">Uncharacterized protein</fullName>
    </submittedName>
</protein>
<organism evidence="2 3">
    <name type="scientific">Babesia bigemina</name>
    <dbReference type="NCBI Taxonomy" id="5866"/>
    <lineage>
        <taxon>Eukaryota</taxon>
        <taxon>Sar</taxon>
        <taxon>Alveolata</taxon>
        <taxon>Apicomplexa</taxon>
        <taxon>Aconoidasida</taxon>
        <taxon>Piroplasmida</taxon>
        <taxon>Babesiidae</taxon>
        <taxon>Babesia</taxon>
    </lineage>
</organism>
<dbReference type="AlphaFoldDB" id="A0A061D193"/>
<keyword evidence="3" id="KW-1185">Reference proteome</keyword>
<dbReference type="VEuPathDB" id="PiroplasmaDB:BBBOND_0102010"/>
<dbReference type="KEGG" id="bbig:BBBOND_0102010"/>
<proteinExistence type="predicted"/>
<accession>A0A061D193</accession>
<reference evidence="3" key="1">
    <citation type="journal article" date="2014" name="Nucleic Acids Res.">
        <title>The evolutionary dynamics of variant antigen genes in Babesia reveal a history of genomic innovation underlying host-parasite interaction.</title>
        <authorList>
            <person name="Jackson A.P."/>
            <person name="Otto T.D."/>
            <person name="Darby A."/>
            <person name="Ramaprasad A."/>
            <person name="Xia D."/>
            <person name="Echaide I.E."/>
            <person name="Farber M."/>
            <person name="Gahlot S."/>
            <person name="Gamble J."/>
            <person name="Gupta D."/>
            <person name="Gupta Y."/>
            <person name="Jackson L."/>
            <person name="Malandrin L."/>
            <person name="Malas T.B."/>
            <person name="Moussa E."/>
            <person name="Nair M."/>
            <person name="Reid A.J."/>
            <person name="Sanders M."/>
            <person name="Sharma J."/>
            <person name="Tracey A."/>
            <person name="Quail M.A."/>
            <person name="Weir W."/>
            <person name="Wastling J.M."/>
            <person name="Hall N."/>
            <person name="Willadsen P."/>
            <person name="Lingelbach K."/>
            <person name="Shiels B."/>
            <person name="Tait A."/>
            <person name="Berriman M."/>
            <person name="Allred D.R."/>
            <person name="Pain A."/>
        </authorList>
    </citation>
    <scope>NUCLEOTIDE SEQUENCE [LARGE SCALE GENOMIC DNA]</scope>
    <source>
        <strain evidence="3">Bond</strain>
    </source>
</reference>
<gene>
    <name evidence="2" type="ORF">BBBOND_0102010</name>
</gene>